<proteinExistence type="predicted"/>
<dbReference type="EMBL" id="KN848093">
    <property type="protein sequence ID" value="KIX93512.1"/>
    <property type="molecule type" value="Genomic_DNA"/>
</dbReference>
<protein>
    <recommendedName>
        <fullName evidence="3">Fungal N-terminal domain-containing protein</fullName>
    </recommendedName>
</protein>
<dbReference type="RefSeq" id="XP_016627635.1">
    <property type="nucleotide sequence ID" value="XM_016781182.1"/>
</dbReference>
<evidence type="ECO:0000313" key="1">
    <source>
        <dbReference type="EMBL" id="KIX93512.1"/>
    </source>
</evidence>
<sequence>MLDPASASVAFIGFAASLATLAGLVVDSIQTLIELRSRLNGAPEELKRLLSVLRQHESILVDLRDRTSTFTSEELSDELQKFWQENNTQMAADYARLKEHVKKIQVTFQGTTVTKKYLRARIQNAFRSPEVQELETRLQGNLSKFDAVLSMVVESRLRKQDHQELQSIRLSTSRTETYLSQQAVQLSGIEHRLRFISSHLKVPAGSNHLFRGRNFQAPSLNQGNHQARRLWPGLPRFARILLAETEGMCLVRRYWFGFLRVKVIRDTIQEDPSSLEAFEDHTYVEFTYIPPRWLSDMCFTVSLTPSARLQLQNVHVNSDPRLFKYLLSCDVQGLQTMFAHGLAHPLDLIPLHYDSELADTPDYPRGGPESLFEASVMLRVLEQ</sequence>
<dbReference type="OrthoDB" id="194358at2759"/>
<evidence type="ECO:0000313" key="2">
    <source>
        <dbReference type="Proteomes" id="UP000053411"/>
    </source>
</evidence>
<name>A0A0D2JJX1_9EURO</name>
<dbReference type="VEuPathDB" id="FungiDB:Z520_10690"/>
<organism evidence="1 2">
    <name type="scientific">Fonsecaea multimorphosa CBS 102226</name>
    <dbReference type="NCBI Taxonomy" id="1442371"/>
    <lineage>
        <taxon>Eukaryota</taxon>
        <taxon>Fungi</taxon>
        <taxon>Dikarya</taxon>
        <taxon>Ascomycota</taxon>
        <taxon>Pezizomycotina</taxon>
        <taxon>Eurotiomycetes</taxon>
        <taxon>Chaetothyriomycetidae</taxon>
        <taxon>Chaetothyriales</taxon>
        <taxon>Herpotrichiellaceae</taxon>
        <taxon>Fonsecaea</taxon>
    </lineage>
</organism>
<dbReference type="GeneID" id="27716436"/>
<gene>
    <name evidence="1" type="ORF">Z520_10690</name>
</gene>
<evidence type="ECO:0008006" key="3">
    <source>
        <dbReference type="Google" id="ProtNLM"/>
    </source>
</evidence>
<accession>A0A0D2JJX1</accession>
<reference evidence="1 2" key="1">
    <citation type="submission" date="2015-01" db="EMBL/GenBank/DDBJ databases">
        <title>The Genome Sequence of Fonsecaea multimorphosa CBS 102226.</title>
        <authorList>
            <consortium name="The Broad Institute Genomics Platform"/>
            <person name="Cuomo C."/>
            <person name="de Hoog S."/>
            <person name="Gorbushina A."/>
            <person name="Stielow B."/>
            <person name="Teixiera M."/>
            <person name="Abouelleil A."/>
            <person name="Chapman S.B."/>
            <person name="Priest M."/>
            <person name="Young S.K."/>
            <person name="Wortman J."/>
            <person name="Nusbaum C."/>
            <person name="Birren B."/>
        </authorList>
    </citation>
    <scope>NUCLEOTIDE SEQUENCE [LARGE SCALE GENOMIC DNA]</scope>
    <source>
        <strain evidence="1 2">CBS 102226</strain>
    </source>
</reference>
<dbReference type="AlphaFoldDB" id="A0A0D2JJX1"/>
<keyword evidence="2" id="KW-1185">Reference proteome</keyword>
<dbReference type="Proteomes" id="UP000053411">
    <property type="component" value="Unassembled WGS sequence"/>
</dbReference>